<evidence type="ECO:0000313" key="3">
    <source>
        <dbReference type="Proteomes" id="UP000051445"/>
    </source>
</evidence>
<dbReference type="Proteomes" id="UP000051445">
    <property type="component" value="Unassembled WGS sequence"/>
</dbReference>
<feature type="transmembrane region" description="Helical" evidence="1">
    <location>
        <begin position="55"/>
        <end position="74"/>
    </location>
</feature>
<dbReference type="Pfam" id="PF06993">
    <property type="entry name" value="DUF1304"/>
    <property type="match status" value="1"/>
</dbReference>
<reference evidence="2 3" key="1">
    <citation type="journal article" date="2015" name="Genome Announc.">
        <title>Expanding the biotechnology potential of lactobacilli through comparative genomics of 213 strains and associated genera.</title>
        <authorList>
            <person name="Sun Z."/>
            <person name="Harris H.M."/>
            <person name="McCann A."/>
            <person name="Guo C."/>
            <person name="Argimon S."/>
            <person name="Zhang W."/>
            <person name="Yang X."/>
            <person name="Jeffery I.B."/>
            <person name="Cooney J.C."/>
            <person name="Kagawa T.F."/>
            <person name="Liu W."/>
            <person name="Song Y."/>
            <person name="Salvetti E."/>
            <person name="Wrobel A."/>
            <person name="Rasinkangas P."/>
            <person name="Parkhill J."/>
            <person name="Rea M.C."/>
            <person name="O'Sullivan O."/>
            <person name="Ritari J."/>
            <person name="Douillard F.P."/>
            <person name="Paul Ross R."/>
            <person name="Yang R."/>
            <person name="Briner A.E."/>
            <person name="Felis G.E."/>
            <person name="de Vos W.M."/>
            <person name="Barrangou R."/>
            <person name="Klaenhammer T.R."/>
            <person name="Caufield P.W."/>
            <person name="Cui Y."/>
            <person name="Zhang H."/>
            <person name="O'Toole P.W."/>
        </authorList>
    </citation>
    <scope>NUCLEOTIDE SEQUENCE [LARGE SCALE GENOMIC DNA]</scope>
    <source>
        <strain evidence="2 3">DSM 13145</strain>
    </source>
</reference>
<dbReference type="PATRIC" id="fig|1423746.3.peg.423"/>
<dbReference type="PANTHER" id="PTHR38446:SF1">
    <property type="entry name" value="BLL0914 PROTEIN"/>
    <property type="match status" value="1"/>
</dbReference>
<name>A0A0R1PFZ2_9LACO</name>
<accession>A0A0R1PFZ2</accession>
<dbReference type="AlphaFoldDB" id="A0A0R1PFZ2"/>
<proteinExistence type="predicted"/>
<protein>
    <recommendedName>
        <fullName evidence="4">Integral membrane protein</fullName>
    </recommendedName>
</protein>
<keyword evidence="1" id="KW-1133">Transmembrane helix</keyword>
<dbReference type="PANTHER" id="PTHR38446">
    <property type="entry name" value="BLL0914 PROTEIN"/>
    <property type="match status" value="1"/>
</dbReference>
<dbReference type="STRING" id="1423746.FD27_GL000415"/>
<evidence type="ECO:0008006" key="4">
    <source>
        <dbReference type="Google" id="ProtNLM"/>
    </source>
</evidence>
<sequence>MFASPATQARAFDLPEHFTKQREARIAFANQGIYNGVLGLALVLSQWLFTGMMPIAVARMLLLMVAVVGLYGGLTATKKILLLQFAPAVVALILSI</sequence>
<feature type="transmembrane region" description="Helical" evidence="1">
    <location>
        <begin position="32"/>
        <end position="49"/>
    </location>
</feature>
<comment type="caution">
    <text evidence="2">The sequence shown here is derived from an EMBL/GenBank/DDBJ whole genome shotgun (WGS) entry which is preliminary data.</text>
</comment>
<evidence type="ECO:0000313" key="2">
    <source>
        <dbReference type="EMBL" id="KRL27675.1"/>
    </source>
</evidence>
<keyword evidence="3" id="KW-1185">Reference proteome</keyword>
<dbReference type="EMBL" id="AZER01000014">
    <property type="protein sequence ID" value="KRL27675.1"/>
    <property type="molecule type" value="Genomic_DNA"/>
</dbReference>
<keyword evidence="1" id="KW-0812">Transmembrane</keyword>
<keyword evidence="1" id="KW-0472">Membrane</keyword>
<evidence type="ECO:0000256" key="1">
    <source>
        <dbReference type="SAM" id="Phobius"/>
    </source>
</evidence>
<dbReference type="InterPro" id="IPR009732">
    <property type="entry name" value="DUF1304"/>
</dbReference>
<organism evidence="2 3">
    <name type="scientific">Limosilactobacillus frumenti DSM 13145</name>
    <dbReference type="NCBI Taxonomy" id="1423746"/>
    <lineage>
        <taxon>Bacteria</taxon>
        <taxon>Bacillati</taxon>
        <taxon>Bacillota</taxon>
        <taxon>Bacilli</taxon>
        <taxon>Lactobacillales</taxon>
        <taxon>Lactobacillaceae</taxon>
        <taxon>Limosilactobacillus</taxon>
    </lineage>
</organism>
<gene>
    <name evidence="2" type="ORF">FD27_GL000415</name>
</gene>